<dbReference type="SMART" id="SM00748">
    <property type="entry name" value="HEPN"/>
    <property type="match status" value="1"/>
</dbReference>
<comment type="caution">
    <text evidence="2">The sequence shown here is derived from an EMBL/GenBank/DDBJ whole genome shotgun (WGS) entry which is preliminary data.</text>
</comment>
<dbReference type="GO" id="GO:0003677">
    <property type="term" value="F:DNA binding"/>
    <property type="evidence" value="ECO:0007669"/>
    <property type="project" value="UniProtKB-KW"/>
</dbReference>
<gene>
    <name evidence="2" type="ORF">THFILI_08885</name>
</gene>
<keyword evidence="3" id="KW-1185">Reference proteome</keyword>
<dbReference type="AlphaFoldDB" id="A0A0D6XAH2"/>
<evidence type="ECO:0000313" key="2">
    <source>
        <dbReference type="EMBL" id="KIX84341.1"/>
    </source>
</evidence>
<sequence>MPLDPTDPWSWFARAQSNLSKARLGRQDPRIFWEDLCFDAHQAVEKAFKGLLVALGQPFPRTHDLSRLLFLLRAHLEVPEALEAVARLNPYAVAGRYPGDLPEASREDWEEALLLAEQAVAWAEEVLKGLGGH</sequence>
<dbReference type="Proteomes" id="UP000030364">
    <property type="component" value="Unassembled WGS sequence"/>
</dbReference>
<keyword evidence="2" id="KW-0238">DNA-binding</keyword>
<dbReference type="PROSITE" id="PS50910">
    <property type="entry name" value="HEPN"/>
    <property type="match status" value="1"/>
</dbReference>
<reference evidence="2 3" key="1">
    <citation type="journal article" date="2015" name="Genome Announc.">
        <title>Draft Genome Sequence of the Thermophile Thermus filiformis ATCC 43280, Producer of Carotenoid-(Di)glucoside-Branched Fatty Acid (Di)esters and Source of Hyperthermostable Enzymes of Biotechnological Interest.</title>
        <authorList>
            <person name="Mandelli F."/>
            <person name="Oliveira Ramires B."/>
            <person name="Couger M.B."/>
            <person name="Paixao D.A."/>
            <person name="Camilo C.M."/>
            <person name="Polikarpov I."/>
            <person name="Prade R."/>
            <person name="Riano-Pachon D.M."/>
            <person name="Squina F.M."/>
        </authorList>
    </citation>
    <scope>NUCLEOTIDE SEQUENCE [LARGE SCALE GENOMIC DNA]</scope>
    <source>
        <strain evidence="2 3">ATCC 43280</strain>
    </source>
</reference>
<name>A0A0D6XAH2_THEFI</name>
<dbReference type="InterPro" id="IPR007842">
    <property type="entry name" value="HEPN_dom"/>
</dbReference>
<dbReference type="SUPFAM" id="SSF81593">
    <property type="entry name" value="Nucleotidyltransferase substrate binding subunit/domain"/>
    <property type="match status" value="1"/>
</dbReference>
<organism evidence="2 3">
    <name type="scientific">Thermus filiformis</name>
    <dbReference type="NCBI Taxonomy" id="276"/>
    <lineage>
        <taxon>Bacteria</taxon>
        <taxon>Thermotogati</taxon>
        <taxon>Deinococcota</taxon>
        <taxon>Deinococci</taxon>
        <taxon>Thermales</taxon>
        <taxon>Thermaceae</taxon>
        <taxon>Thermus</taxon>
    </lineage>
</organism>
<proteinExistence type="predicted"/>
<accession>A0A0D6XAH2</accession>
<dbReference type="STRING" id="276.THFILI_08885"/>
<evidence type="ECO:0000313" key="3">
    <source>
        <dbReference type="Proteomes" id="UP000030364"/>
    </source>
</evidence>
<feature type="domain" description="HEPN" evidence="1">
    <location>
        <begin position="14"/>
        <end position="126"/>
    </location>
</feature>
<dbReference type="EMBL" id="JPSL02000040">
    <property type="protein sequence ID" value="KIX84341.1"/>
    <property type="molecule type" value="Genomic_DNA"/>
</dbReference>
<evidence type="ECO:0000259" key="1">
    <source>
        <dbReference type="PROSITE" id="PS50910"/>
    </source>
</evidence>
<dbReference type="Pfam" id="PF05168">
    <property type="entry name" value="HEPN"/>
    <property type="match status" value="1"/>
</dbReference>
<protein>
    <submittedName>
        <fullName evidence="2">DNA-binding protein</fullName>
    </submittedName>
</protein>
<dbReference type="OrthoDB" id="9808176at2"/>
<dbReference type="RefSeq" id="WP_038064307.1">
    <property type="nucleotide sequence ID" value="NZ_JPSL02000040.1"/>
</dbReference>
<dbReference type="Gene3D" id="1.20.120.330">
    <property type="entry name" value="Nucleotidyltransferases domain 2"/>
    <property type="match status" value="1"/>
</dbReference>